<evidence type="ECO:0000313" key="5">
    <source>
        <dbReference type="EMBL" id="GFO61581.1"/>
    </source>
</evidence>
<dbReference type="CDD" id="cd07385">
    <property type="entry name" value="MPP_YkuE_C"/>
    <property type="match status" value="1"/>
</dbReference>
<feature type="transmembrane region" description="Helical" evidence="3">
    <location>
        <begin position="66"/>
        <end position="90"/>
    </location>
</feature>
<evidence type="ECO:0000259" key="4">
    <source>
        <dbReference type="Pfam" id="PF00149"/>
    </source>
</evidence>
<name>A0A6V8MNL8_9BACT</name>
<keyword evidence="1" id="KW-0479">Metal-binding</keyword>
<keyword evidence="3" id="KW-0812">Transmembrane</keyword>
<dbReference type="GO" id="GO:0009245">
    <property type="term" value="P:lipid A biosynthetic process"/>
    <property type="evidence" value="ECO:0007669"/>
    <property type="project" value="TreeGrafter"/>
</dbReference>
<keyword evidence="3" id="KW-0472">Membrane</keyword>
<dbReference type="PANTHER" id="PTHR31302">
    <property type="entry name" value="TRANSMEMBRANE PROTEIN WITH METALLOPHOSPHOESTERASE DOMAIN-RELATED"/>
    <property type="match status" value="1"/>
</dbReference>
<dbReference type="Proteomes" id="UP000556026">
    <property type="component" value="Unassembled WGS sequence"/>
</dbReference>
<gene>
    <name evidence="5" type="ORF">GMST_39060</name>
</gene>
<evidence type="ECO:0000313" key="6">
    <source>
        <dbReference type="Proteomes" id="UP000556026"/>
    </source>
</evidence>
<proteinExistence type="predicted"/>
<dbReference type="PANTHER" id="PTHR31302:SF31">
    <property type="entry name" value="PHOSPHODIESTERASE YAEI"/>
    <property type="match status" value="1"/>
</dbReference>
<dbReference type="Pfam" id="PF00149">
    <property type="entry name" value="Metallophos"/>
    <property type="match status" value="1"/>
</dbReference>
<dbReference type="SUPFAM" id="SSF56300">
    <property type="entry name" value="Metallo-dependent phosphatases"/>
    <property type="match status" value="1"/>
</dbReference>
<protein>
    <submittedName>
        <fullName evidence="5">Serine/threonine phosphatase</fullName>
    </submittedName>
</protein>
<dbReference type="InterPro" id="IPR004843">
    <property type="entry name" value="Calcineurin-like_PHP"/>
</dbReference>
<dbReference type="EMBL" id="BLXX01000016">
    <property type="protein sequence ID" value="GFO61581.1"/>
    <property type="molecule type" value="Genomic_DNA"/>
</dbReference>
<dbReference type="GO" id="GO:0046872">
    <property type="term" value="F:metal ion binding"/>
    <property type="evidence" value="ECO:0007669"/>
    <property type="project" value="UniProtKB-KW"/>
</dbReference>
<dbReference type="GO" id="GO:0008758">
    <property type="term" value="F:UDP-2,3-diacylglucosamine hydrolase activity"/>
    <property type="evidence" value="ECO:0007669"/>
    <property type="project" value="TreeGrafter"/>
</dbReference>
<organism evidence="5 6">
    <name type="scientific">Geomonas silvestris</name>
    <dbReference type="NCBI Taxonomy" id="2740184"/>
    <lineage>
        <taxon>Bacteria</taxon>
        <taxon>Pseudomonadati</taxon>
        <taxon>Thermodesulfobacteriota</taxon>
        <taxon>Desulfuromonadia</taxon>
        <taxon>Geobacterales</taxon>
        <taxon>Geobacteraceae</taxon>
        <taxon>Geomonas</taxon>
    </lineage>
</organism>
<evidence type="ECO:0000256" key="2">
    <source>
        <dbReference type="ARBA" id="ARBA00022801"/>
    </source>
</evidence>
<evidence type="ECO:0000256" key="1">
    <source>
        <dbReference type="ARBA" id="ARBA00022723"/>
    </source>
</evidence>
<reference evidence="6" key="1">
    <citation type="submission" date="2020-06" db="EMBL/GenBank/DDBJ databases">
        <title>Draft genomic sequence of Geomonas sp. Red330.</title>
        <authorList>
            <person name="Itoh H."/>
            <person name="Zhenxing X."/>
            <person name="Ushijima N."/>
            <person name="Masuda Y."/>
            <person name="Shiratori Y."/>
            <person name="Senoo K."/>
        </authorList>
    </citation>
    <scope>NUCLEOTIDE SEQUENCE [LARGE SCALE GENOMIC DNA]</scope>
    <source>
        <strain evidence="6">Red330</strain>
    </source>
</reference>
<feature type="transmembrane region" description="Helical" evidence="3">
    <location>
        <begin position="33"/>
        <end position="54"/>
    </location>
</feature>
<sequence length="375" mass="40566">MFLFLLCYLAIYGGAHAWLLLRVVRCFGLSQPVPAALAALGVFMVSAPILVRLLERQHLEVPAKVVGYLGYLWMGFFFLFLSASIGLDVLRLLLAGMGWLTGRDLAPSEPQLLGVAMVLALASSLYGYFEARRIRVERVTLVSVKLPAGVRLRIAQVSDVHLGLMVGKERLAQILALVRAEKPDLLVSTGDLVDGQRDGLQDRDRELTALRPGLGKFAVLGNHEVIAGLAPSVAFTEQAGFRLLRGEWLPVGDHLVVAGVDDPALPGGADKGAEERLLGAIPTGRFVLLLKHRPKVATASRGRFDLQLSGHVHKGQIFPFNLITHFVYPAPLGLSEAGSGSHLYVSRGTGTWGPPIRVFAPPEITVFDIVPSQKT</sequence>
<feature type="transmembrane region" description="Helical" evidence="3">
    <location>
        <begin position="110"/>
        <end position="129"/>
    </location>
</feature>
<dbReference type="Gene3D" id="3.60.21.10">
    <property type="match status" value="1"/>
</dbReference>
<evidence type="ECO:0000256" key="3">
    <source>
        <dbReference type="SAM" id="Phobius"/>
    </source>
</evidence>
<dbReference type="RefSeq" id="WP_183356374.1">
    <property type="nucleotide sequence ID" value="NZ_BLXX01000016.1"/>
</dbReference>
<dbReference type="AlphaFoldDB" id="A0A6V8MNL8"/>
<accession>A0A6V8MNL8</accession>
<comment type="caution">
    <text evidence="5">The sequence shown here is derived from an EMBL/GenBank/DDBJ whole genome shotgun (WGS) entry which is preliminary data.</text>
</comment>
<feature type="domain" description="Calcineurin-like phosphoesterase" evidence="4">
    <location>
        <begin position="152"/>
        <end position="314"/>
    </location>
</feature>
<dbReference type="InterPro" id="IPR051158">
    <property type="entry name" value="Metallophosphoesterase_sf"/>
</dbReference>
<keyword evidence="3" id="KW-1133">Transmembrane helix</keyword>
<keyword evidence="6" id="KW-1185">Reference proteome</keyword>
<dbReference type="GO" id="GO:0016020">
    <property type="term" value="C:membrane"/>
    <property type="evidence" value="ECO:0007669"/>
    <property type="project" value="GOC"/>
</dbReference>
<dbReference type="InterPro" id="IPR029052">
    <property type="entry name" value="Metallo-depent_PP-like"/>
</dbReference>
<keyword evidence="2" id="KW-0378">Hydrolase</keyword>